<evidence type="ECO:0000313" key="2">
    <source>
        <dbReference type="Proteomes" id="UP001044222"/>
    </source>
</evidence>
<gene>
    <name evidence="1" type="ORF">ANANG_G00164720</name>
</gene>
<protein>
    <submittedName>
        <fullName evidence="1">Uncharacterized protein</fullName>
    </submittedName>
</protein>
<comment type="caution">
    <text evidence="1">The sequence shown here is derived from an EMBL/GenBank/DDBJ whole genome shotgun (WGS) entry which is preliminary data.</text>
</comment>
<keyword evidence="2" id="KW-1185">Reference proteome</keyword>
<proteinExistence type="predicted"/>
<dbReference type="Proteomes" id="UP001044222">
    <property type="component" value="Chromosome 8"/>
</dbReference>
<dbReference type="EMBL" id="JAFIRN010000008">
    <property type="protein sequence ID" value="KAG5844648.1"/>
    <property type="molecule type" value="Genomic_DNA"/>
</dbReference>
<dbReference type="AlphaFoldDB" id="A0A9D3RVG4"/>
<organism evidence="1 2">
    <name type="scientific">Anguilla anguilla</name>
    <name type="common">European freshwater eel</name>
    <name type="synonym">Muraena anguilla</name>
    <dbReference type="NCBI Taxonomy" id="7936"/>
    <lineage>
        <taxon>Eukaryota</taxon>
        <taxon>Metazoa</taxon>
        <taxon>Chordata</taxon>
        <taxon>Craniata</taxon>
        <taxon>Vertebrata</taxon>
        <taxon>Euteleostomi</taxon>
        <taxon>Actinopterygii</taxon>
        <taxon>Neopterygii</taxon>
        <taxon>Teleostei</taxon>
        <taxon>Anguilliformes</taxon>
        <taxon>Anguillidae</taxon>
        <taxon>Anguilla</taxon>
    </lineage>
</organism>
<reference evidence="1" key="1">
    <citation type="submission" date="2021-01" db="EMBL/GenBank/DDBJ databases">
        <title>A chromosome-scale assembly of European eel, Anguilla anguilla.</title>
        <authorList>
            <person name="Henkel C."/>
            <person name="Jong-Raadsen S.A."/>
            <person name="Dufour S."/>
            <person name="Weltzien F.-A."/>
            <person name="Palstra A.P."/>
            <person name="Pelster B."/>
            <person name="Spaink H.P."/>
            <person name="Van Den Thillart G.E."/>
            <person name="Jansen H."/>
            <person name="Zahm M."/>
            <person name="Klopp C."/>
            <person name="Cedric C."/>
            <person name="Louis A."/>
            <person name="Berthelot C."/>
            <person name="Parey E."/>
            <person name="Roest Crollius H."/>
            <person name="Montfort J."/>
            <person name="Robinson-Rechavi M."/>
            <person name="Bucao C."/>
            <person name="Bouchez O."/>
            <person name="Gislard M."/>
            <person name="Lluch J."/>
            <person name="Milhes M."/>
            <person name="Lampietro C."/>
            <person name="Lopez Roques C."/>
            <person name="Donnadieu C."/>
            <person name="Braasch I."/>
            <person name="Desvignes T."/>
            <person name="Postlethwait J."/>
            <person name="Bobe J."/>
            <person name="Guiguen Y."/>
            <person name="Dirks R."/>
        </authorList>
    </citation>
    <scope>NUCLEOTIDE SEQUENCE</scope>
    <source>
        <strain evidence="1">Tag_6206</strain>
        <tissue evidence="1">Liver</tissue>
    </source>
</reference>
<sequence length="80" mass="9822">MIKMYIQTLILIIHFFSNIKSKTYRLENMEDIDRIWRTKRNFAWLKQVIATNYLRKRTRVDGSKSCCRPSHIIGRRTFWL</sequence>
<name>A0A9D3RVG4_ANGAN</name>
<accession>A0A9D3RVG4</accession>
<evidence type="ECO:0000313" key="1">
    <source>
        <dbReference type="EMBL" id="KAG5844648.1"/>
    </source>
</evidence>